<dbReference type="PANTHER" id="PTHR14084:SF0">
    <property type="entry name" value="KYNURENINASE"/>
    <property type="match status" value="1"/>
</dbReference>
<dbReference type="NCBIfam" id="TIGR01814">
    <property type="entry name" value="kynureninase"/>
    <property type="match status" value="1"/>
</dbReference>
<feature type="binding site" evidence="4">
    <location>
        <position position="222"/>
    </location>
    <ligand>
        <name>pyridoxal 5'-phosphate</name>
        <dbReference type="ChEBI" id="CHEBI:597326"/>
    </ligand>
</feature>
<dbReference type="PANTHER" id="PTHR14084">
    <property type="entry name" value="KYNURENINASE"/>
    <property type="match status" value="1"/>
</dbReference>
<dbReference type="Pfam" id="PF22580">
    <property type="entry name" value="KYNU_C"/>
    <property type="match status" value="1"/>
</dbReference>
<evidence type="ECO:0000256" key="6">
    <source>
        <dbReference type="PIRNR" id="PIRNR038800"/>
    </source>
</evidence>
<comment type="subunit">
    <text evidence="4 6">Homodimer.</text>
</comment>
<dbReference type="GO" id="GO:0097053">
    <property type="term" value="P:L-kynurenine catabolic process"/>
    <property type="evidence" value="ECO:0007669"/>
    <property type="project" value="UniProtKB-UniRule"/>
</dbReference>
<evidence type="ECO:0000256" key="5">
    <source>
        <dbReference type="NCBIfam" id="TIGR01814"/>
    </source>
</evidence>
<feature type="modified residue" description="N6-(pyridoxal phosphate)lysine" evidence="4">
    <location>
        <position position="248"/>
    </location>
</feature>
<evidence type="ECO:0000256" key="1">
    <source>
        <dbReference type="ARBA" id="ARBA00022642"/>
    </source>
</evidence>
<dbReference type="UniPathway" id="UPA00253">
    <property type="reaction ID" value="UER00329"/>
</dbReference>
<comment type="caution">
    <text evidence="8">The sequence shown here is derived from an EMBL/GenBank/DDBJ whole genome shotgun (WGS) entry which is preliminary data.</text>
</comment>
<dbReference type="Gene3D" id="3.90.1150.10">
    <property type="entry name" value="Aspartate Aminotransferase, domain 1"/>
    <property type="match status" value="1"/>
</dbReference>
<comment type="similarity">
    <text evidence="4 6">Belongs to the kynureninase family.</text>
</comment>
<feature type="binding site" evidence="4">
    <location>
        <position position="306"/>
    </location>
    <ligand>
        <name>pyridoxal 5'-phosphate</name>
        <dbReference type="ChEBI" id="CHEBI:597326"/>
    </ligand>
</feature>
<dbReference type="AlphaFoldDB" id="A0A1M3KX67"/>
<dbReference type="GO" id="GO:0030170">
    <property type="term" value="F:pyridoxal phosphate binding"/>
    <property type="evidence" value="ECO:0007669"/>
    <property type="project" value="UniProtKB-UniRule"/>
</dbReference>
<dbReference type="GO" id="GO:0030429">
    <property type="term" value="F:kynureninase activity"/>
    <property type="evidence" value="ECO:0007669"/>
    <property type="project" value="UniProtKB-UniRule"/>
</dbReference>
<comment type="pathway">
    <text evidence="4 6">Cofactor biosynthesis; NAD(+) biosynthesis; quinolinate from L-kynurenine: step 2/3.</text>
</comment>
<feature type="binding site" evidence="4">
    <location>
        <position position="225"/>
    </location>
    <ligand>
        <name>pyridoxal 5'-phosphate</name>
        <dbReference type="ChEBI" id="CHEBI:597326"/>
    </ligand>
</feature>
<dbReference type="HAMAP" id="MF_01970">
    <property type="entry name" value="Kynureninase"/>
    <property type="match status" value="1"/>
</dbReference>
<feature type="binding site" evidence="4">
    <location>
        <begin position="137"/>
        <end position="140"/>
    </location>
    <ligand>
        <name>pyridoxal 5'-phosphate</name>
        <dbReference type="ChEBI" id="CHEBI:597326"/>
    </ligand>
</feature>
<comment type="similarity">
    <text evidence="7">Belongs to the DegT/DnrJ/EryC1 family.</text>
</comment>
<keyword evidence="2 4" id="KW-0378">Hydrolase</keyword>
<keyword evidence="3 4" id="KW-0663">Pyridoxal phosphate</keyword>
<evidence type="ECO:0000313" key="9">
    <source>
        <dbReference type="Proteomes" id="UP000184233"/>
    </source>
</evidence>
<dbReference type="UniPathway" id="UPA00334">
    <property type="reaction ID" value="UER00455"/>
</dbReference>
<comment type="cofactor">
    <cofactor evidence="4 6">
        <name>pyridoxal 5'-phosphate</name>
        <dbReference type="ChEBI" id="CHEBI:597326"/>
    </cofactor>
</comment>
<accession>A0A1M3KX67</accession>
<sequence>MTPPEHASGLPEYARSMDAADELASFRQRFHFPLHDGRPVLYFCGNSLGLQPVSTKDAVLAELDDWKTYGVEGHFHARHPWFSYHRMFREPLATIVGAKHHEVVAMNTLTVNLHLMMVSFYRPTASRYKIIMSGSEFPSDRYAVESQIRLHGFDPEQAMIEIQPEPGASWLKTEQIVAAIREHGDATALVLFSGVHFYSGQFFDLAAIAAAAHEAGAKVGFDLAHAVGNVELSLHDWNADFAVWCSYKYLNSGPGGVGGVFVHERHADDRELQRLAGWWGNEESTRFAMEHGFVPTYGADGWQLSNAQILAMAAHKASLDIFMEAGMQRLAAKRTALTNLLERVVDDIASTFSGMRIITPRDASQRGAQLSILFDNHGRAIFEALVARGVVVDWRTPNVIRVAPVPLYNSYSDVVAFGDILRDVVASIS</sequence>
<dbReference type="Pfam" id="PF01041">
    <property type="entry name" value="DegT_DnrJ_EryC1"/>
    <property type="match status" value="1"/>
</dbReference>
<feature type="binding site" evidence="4">
    <location>
        <position position="109"/>
    </location>
    <ligand>
        <name>pyridoxal 5'-phosphate</name>
        <dbReference type="ChEBI" id="CHEBI:597326"/>
    </ligand>
</feature>
<evidence type="ECO:0000313" key="8">
    <source>
        <dbReference type="EMBL" id="OJX56980.1"/>
    </source>
</evidence>
<dbReference type="InterPro" id="IPR015422">
    <property type="entry name" value="PyrdxlP-dep_Trfase_small"/>
</dbReference>
<feature type="binding site" evidence="4">
    <location>
        <position position="278"/>
    </location>
    <ligand>
        <name>pyridoxal 5'-phosphate</name>
        <dbReference type="ChEBI" id="CHEBI:597326"/>
    </ligand>
</feature>
<evidence type="ECO:0000256" key="2">
    <source>
        <dbReference type="ARBA" id="ARBA00022801"/>
    </source>
</evidence>
<dbReference type="EMBL" id="MKVH01000024">
    <property type="protein sequence ID" value="OJX56980.1"/>
    <property type="molecule type" value="Genomic_DNA"/>
</dbReference>
<dbReference type="GO" id="GO:0043420">
    <property type="term" value="P:anthranilate metabolic process"/>
    <property type="evidence" value="ECO:0007669"/>
    <property type="project" value="TreeGrafter"/>
</dbReference>
<protein>
    <recommendedName>
        <fullName evidence="4 5">Kynureninase</fullName>
        <ecNumber evidence="4 5">3.7.1.3</ecNumber>
    </recommendedName>
    <alternativeName>
        <fullName evidence="4">L-kynurenine hydrolase</fullName>
    </alternativeName>
</protein>
<feature type="binding site" evidence="4">
    <location>
        <position position="110"/>
    </location>
    <ligand>
        <name>pyridoxal 5'-phosphate</name>
        <dbReference type="ChEBI" id="CHEBI:597326"/>
    </ligand>
</feature>
<comment type="function">
    <text evidence="4 6">Catalyzes the cleavage of L-kynurenine (L-Kyn) and L-3-hydroxykynurenine (L-3OHKyn) into anthranilic acid (AA) and 3-hydroxyanthranilic acid (3-OHAA), respectively.</text>
</comment>
<comment type="caution">
    <text evidence="4">Lacks conserved residue(s) required for the propagation of feature annotation.</text>
</comment>
<reference evidence="8 9" key="1">
    <citation type="submission" date="2016-09" db="EMBL/GenBank/DDBJ databases">
        <title>Genome-resolved meta-omics ties microbial dynamics to process performance in biotechnology for thiocyanate degradation.</title>
        <authorList>
            <person name="Kantor R.S."/>
            <person name="Huddy R.J."/>
            <person name="Iyer R."/>
            <person name="Thomas B.C."/>
            <person name="Brown C.T."/>
            <person name="Anantharaman K."/>
            <person name="Tringe S."/>
            <person name="Hettich R.L."/>
            <person name="Harrison S.T."/>
            <person name="Banfield J.F."/>
        </authorList>
    </citation>
    <scope>NUCLEOTIDE SEQUENCE [LARGE SCALE GENOMIC DNA]</scope>
    <source>
        <strain evidence="8">59-99</strain>
    </source>
</reference>
<dbReference type="PIRSF" id="PIRSF038800">
    <property type="entry name" value="KYNU"/>
    <property type="match status" value="1"/>
</dbReference>
<dbReference type="EC" id="3.7.1.3" evidence="4 5"/>
<dbReference type="SUPFAM" id="SSF53383">
    <property type="entry name" value="PLP-dependent transferases"/>
    <property type="match status" value="1"/>
</dbReference>
<organism evidence="8 9">
    <name type="scientific">Candidatus Kapaibacterium thiocyanatum</name>
    <dbReference type="NCBI Taxonomy" id="1895771"/>
    <lineage>
        <taxon>Bacteria</taxon>
        <taxon>Pseudomonadati</taxon>
        <taxon>Candidatus Kapaibacteriota</taxon>
        <taxon>Candidatus Kapaibacteriia</taxon>
        <taxon>Candidatus Kapaibacteriales</taxon>
        <taxon>Candidatus Kapaibacteriaceae</taxon>
        <taxon>Candidatus Kapaibacterium</taxon>
    </lineage>
</organism>
<dbReference type="InterPro" id="IPR010111">
    <property type="entry name" value="Kynureninase"/>
</dbReference>
<evidence type="ECO:0000256" key="3">
    <source>
        <dbReference type="ARBA" id="ARBA00022898"/>
    </source>
</evidence>
<dbReference type="GO" id="GO:0009435">
    <property type="term" value="P:NAD+ biosynthetic process"/>
    <property type="evidence" value="ECO:0007669"/>
    <property type="project" value="UniProtKB-UniRule"/>
</dbReference>
<dbReference type="STRING" id="1895771.BGO89_10700"/>
<evidence type="ECO:0000256" key="7">
    <source>
        <dbReference type="RuleBase" id="RU004508"/>
    </source>
</evidence>
<dbReference type="InterPro" id="IPR000653">
    <property type="entry name" value="DegT/StrS_aminotransferase"/>
</dbReference>
<dbReference type="Proteomes" id="UP000184233">
    <property type="component" value="Unassembled WGS sequence"/>
</dbReference>
<name>A0A1M3KX67_9BACT</name>
<dbReference type="GO" id="GO:0005737">
    <property type="term" value="C:cytoplasm"/>
    <property type="evidence" value="ECO:0007669"/>
    <property type="project" value="UniProtKB-UniRule"/>
</dbReference>
<keyword evidence="1 4" id="KW-0662">Pyridine nucleotide biosynthesis</keyword>
<dbReference type="GO" id="GO:0019441">
    <property type="term" value="P:L-tryptophan catabolic process to kynurenine"/>
    <property type="evidence" value="ECO:0007669"/>
    <property type="project" value="TreeGrafter"/>
</dbReference>
<dbReference type="GO" id="GO:0019805">
    <property type="term" value="P:quinolinate biosynthetic process"/>
    <property type="evidence" value="ECO:0007669"/>
    <property type="project" value="UniProtKB-UniRule"/>
</dbReference>
<dbReference type="FunFam" id="3.40.640.10:FF:000031">
    <property type="entry name" value="Kynureninase"/>
    <property type="match status" value="1"/>
</dbReference>
<dbReference type="InterPro" id="IPR015424">
    <property type="entry name" value="PyrdxlP-dep_Trfase"/>
</dbReference>
<feature type="binding site" evidence="4">
    <location>
        <position position="247"/>
    </location>
    <ligand>
        <name>pyridoxal 5'-phosphate</name>
        <dbReference type="ChEBI" id="CHEBI:597326"/>
    </ligand>
</feature>
<comment type="pathway">
    <text evidence="4 6">Amino-acid degradation; L-kynurenine degradation; L-alanine and anthranilate from L-kynurenine: step 1/1.</text>
</comment>
<evidence type="ECO:0000256" key="4">
    <source>
        <dbReference type="HAMAP-Rule" id="MF_01970"/>
    </source>
</evidence>
<dbReference type="InterPro" id="IPR015421">
    <property type="entry name" value="PyrdxlP-dep_Trfase_major"/>
</dbReference>
<dbReference type="Gene3D" id="3.40.640.10">
    <property type="entry name" value="Type I PLP-dependent aspartate aminotransferase-like (Major domain)"/>
    <property type="match status" value="1"/>
</dbReference>
<comment type="catalytic activity">
    <reaction evidence="4 6">
        <text>L-kynurenine + H2O = anthranilate + L-alanine + H(+)</text>
        <dbReference type="Rhea" id="RHEA:16813"/>
        <dbReference type="ChEBI" id="CHEBI:15377"/>
        <dbReference type="ChEBI" id="CHEBI:15378"/>
        <dbReference type="ChEBI" id="CHEBI:16567"/>
        <dbReference type="ChEBI" id="CHEBI:57959"/>
        <dbReference type="ChEBI" id="CHEBI:57972"/>
        <dbReference type="EC" id="3.7.1.3"/>
    </reaction>
</comment>
<proteinExistence type="inferred from homology"/>
<comment type="catalytic activity">
    <reaction evidence="6">
        <text>3-hydroxy-L-kynurenine + H2O = 3-hydroxyanthranilate + L-alanine + H(+)</text>
        <dbReference type="Rhea" id="RHEA:25143"/>
        <dbReference type="ChEBI" id="CHEBI:15377"/>
        <dbReference type="ChEBI" id="CHEBI:15378"/>
        <dbReference type="ChEBI" id="CHEBI:36559"/>
        <dbReference type="ChEBI" id="CHEBI:57972"/>
        <dbReference type="ChEBI" id="CHEBI:58125"/>
        <dbReference type="EC" id="3.7.1.3"/>
    </reaction>
</comment>
<gene>
    <name evidence="4" type="primary">kynU</name>
    <name evidence="8" type="ORF">BGO89_10700</name>
</gene>